<evidence type="ECO:0000313" key="4">
    <source>
        <dbReference type="Proteomes" id="UP000001449"/>
    </source>
</evidence>
<protein>
    <recommendedName>
        <fullName evidence="2">WW domain-containing protein</fullName>
    </recommendedName>
</protein>
<dbReference type="CDD" id="cd00201">
    <property type="entry name" value="WW"/>
    <property type="match status" value="1"/>
</dbReference>
<dbReference type="AlphaFoldDB" id="B8CAN5"/>
<dbReference type="EMBL" id="CM000647">
    <property type="protein sequence ID" value="EED89713.1"/>
    <property type="molecule type" value="Genomic_DNA"/>
</dbReference>
<dbReference type="PROSITE" id="PS50020">
    <property type="entry name" value="WW_DOMAIN_2"/>
    <property type="match status" value="1"/>
</dbReference>
<dbReference type="Proteomes" id="UP000001449">
    <property type="component" value="Chromosome 12"/>
</dbReference>
<feature type="domain" description="WW" evidence="2">
    <location>
        <begin position="114"/>
        <end position="142"/>
    </location>
</feature>
<feature type="compositionally biased region" description="Low complexity" evidence="1">
    <location>
        <begin position="10"/>
        <end position="27"/>
    </location>
</feature>
<gene>
    <name evidence="3" type="ORF">THAPSDRAFT_9207</name>
</gene>
<dbReference type="InterPro" id="IPR036020">
    <property type="entry name" value="WW_dom_sf"/>
</dbReference>
<dbReference type="SMART" id="SM00456">
    <property type="entry name" value="WW"/>
    <property type="match status" value="1"/>
</dbReference>
<dbReference type="InterPro" id="IPR001202">
    <property type="entry name" value="WW_dom"/>
</dbReference>
<dbReference type="RefSeq" id="XP_002293252.1">
    <property type="nucleotide sequence ID" value="XM_002293216.1"/>
</dbReference>
<keyword evidence="4" id="KW-1185">Reference proteome</keyword>
<accession>B8CAN5</accession>
<dbReference type="Pfam" id="PF00397">
    <property type="entry name" value="WW"/>
    <property type="match status" value="1"/>
</dbReference>
<dbReference type="GeneID" id="7443180"/>
<proteinExistence type="predicted"/>
<evidence type="ECO:0000259" key="2">
    <source>
        <dbReference type="PROSITE" id="PS50020"/>
    </source>
</evidence>
<dbReference type="InParanoid" id="B8CAN5"/>
<name>B8CAN5_THAPS</name>
<dbReference type="Gene3D" id="2.20.70.10">
    <property type="match status" value="1"/>
</dbReference>
<reference evidence="3 4" key="2">
    <citation type="journal article" date="2008" name="Nature">
        <title>The Phaeodactylum genome reveals the evolutionary history of diatom genomes.</title>
        <authorList>
            <person name="Bowler C."/>
            <person name="Allen A.E."/>
            <person name="Badger J.H."/>
            <person name="Grimwood J."/>
            <person name="Jabbari K."/>
            <person name="Kuo A."/>
            <person name="Maheswari U."/>
            <person name="Martens C."/>
            <person name="Maumus F."/>
            <person name="Otillar R.P."/>
            <person name="Rayko E."/>
            <person name="Salamov A."/>
            <person name="Vandepoele K."/>
            <person name="Beszteri B."/>
            <person name="Gruber A."/>
            <person name="Heijde M."/>
            <person name="Katinka M."/>
            <person name="Mock T."/>
            <person name="Valentin K."/>
            <person name="Verret F."/>
            <person name="Berges J.A."/>
            <person name="Brownlee C."/>
            <person name="Cadoret J.P."/>
            <person name="Chiovitti A."/>
            <person name="Choi C.J."/>
            <person name="Coesel S."/>
            <person name="De Martino A."/>
            <person name="Detter J.C."/>
            <person name="Durkin C."/>
            <person name="Falciatore A."/>
            <person name="Fournet J."/>
            <person name="Haruta M."/>
            <person name="Huysman M.J."/>
            <person name="Jenkins B.D."/>
            <person name="Jiroutova K."/>
            <person name="Jorgensen R.E."/>
            <person name="Joubert Y."/>
            <person name="Kaplan A."/>
            <person name="Kroger N."/>
            <person name="Kroth P.G."/>
            <person name="La Roche J."/>
            <person name="Lindquist E."/>
            <person name="Lommer M."/>
            <person name="Martin-Jezequel V."/>
            <person name="Lopez P.J."/>
            <person name="Lucas S."/>
            <person name="Mangogna M."/>
            <person name="McGinnis K."/>
            <person name="Medlin L.K."/>
            <person name="Montsant A."/>
            <person name="Oudot-Le Secq M.P."/>
            <person name="Napoli C."/>
            <person name="Obornik M."/>
            <person name="Parker M.S."/>
            <person name="Petit J.L."/>
            <person name="Porcel B.M."/>
            <person name="Poulsen N."/>
            <person name="Robison M."/>
            <person name="Rychlewski L."/>
            <person name="Rynearson T.A."/>
            <person name="Schmutz J."/>
            <person name="Shapiro H."/>
            <person name="Siaut M."/>
            <person name="Stanley M."/>
            <person name="Sussman M.R."/>
            <person name="Taylor A.R."/>
            <person name="Vardi A."/>
            <person name="von Dassow P."/>
            <person name="Vyverman W."/>
            <person name="Willis A."/>
            <person name="Wyrwicz L.S."/>
            <person name="Rokhsar D.S."/>
            <person name="Weissenbach J."/>
            <person name="Armbrust E.V."/>
            <person name="Green B.R."/>
            <person name="Van de Peer Y."/>
            <person name="Grigoriev I.V."/>
        </authorList>
    </citation>
    <scope>NUCLEOTIDE SEQUENCE [LARGE SCALE GENOMIC DNA]</scope>
    <source>
        <strain evidence="3 4">CCMP1335</strain>
    </source>
</reference>
<feature type="region of interest" description="Disordered" evidence="1">
    <location>
        <begin position="1"/>
        <end position="52"/>
    </location>
</feature>
<evidence type="ECO:0000256" key="1">
    <source>
        <dbReference type="SAM" id="MobiDB-lite"/>
    </source>
</evidence>
<dbReference type="PaxDb" id="35128-Thaps9207"/>
<reference evidence="3 4" key="1">
    <citation type="journal article" date="2004" name="Science">
        <title>The genome of the diatom Thalassiosira pseudonana: ecology, evolution, and metabolism.</title>
        <authorList>
            <person name="Armbrust E.V."/>
            <person name="Berges J.A."/>
            <person name="Bowler C."/>
            <person name="Green B.R."/>
            <person name="Martinez D."/>
            <person name="Putnam N.H."/>
            <person name="Zhou S."/>
            <person name="Allen A.E."/>
            <person name="Apt K.E."/>
            <person name="Bechner M."/>
            <person name="Brzezinski M.A."/>
            <person name="Chaal B.K."/>
            <person name="Chiovitti A."/>
            <person name="Davis A.K."/>
            <person name="Demarest M.S."/>
            <person name="Detter J.C."/>
            <person name="Glavina T."/>
            <person name="Goodstein D."/>
            <person name="Hadi M.Z."/>
            <person name="Hellsten U."/>
            <person name="Hildebrand M."/>
            <person name="Jenkins B.D."/>
            <person name="Jurka J."/>
            <person name="Kapitonov V.V."/>
            <person name="Kroger N."/>
            <person name="Lau W.W."/>
            <person name="Lane T.W."/>
            <person name="Larimer F.W."/>
            <person name="Lippmeier J.C."/>
            <person name="Lucas S."/>
            <person name="Medina M."/>
            <person name="Montsant A."/>
            <person name="Obornik M."/>
            <person name="Parker M.S."/>
            <person name="Palenik B."/>
            <person name="Pazour G.J."/>
            <person name="Richardson P.M."/>
            <person name="Rynearson T.A."/>
            <person name="Saito M.A."/>
            <person name="Schwartz D.C."/>
            <person name="Thamatrakoln K."/>
            <person name="Valentin K."/>
            <person name="Vardi A."/>
            <person name="Wilkerson F.P."/>
            <person name="Rokhsar D.S."/>
        </authorList>
    </citation>
    <scope>NUCLEOTIDE SEQUENCE [LARGE SCALE GENOMIC DNA]</scope>
    <source>
        <strain evidence="3 4">CCMP1335</strain>
    </source>
</reference>
<dbReference type="eggNOG" id="ENOG502QZJ0">
    <property type="taxonomic scope" value="Eukaryota"/>
</dbReference>
<evidence type="ECO:0000313" key="3">
    <source>
        <dbReference type="EMBL" id="EED89713.1"/>
    </source>
</evidence>
<organism evidence="3 4">
    <name type="scientific">Thalassiosira pseudonana</name>
    <name type="common">Marine diatom</name>
    <name type="synonym">Cyclotella nana</name>
    <dbReference type="NCBI Taxonomy" id="35128"/>
    <lineage>
        <taxon>Eukaryota</taxon>
        <taxon>Sar</taxon>
        <taxon>Stramenopiles</taxon>
        <taxon>Ochrophyta</taxon>
        <taxon>Bacillariophyta</taxon>
        <taxon>Coscinodiscophyceae</taxon>
        <taxon>Thalassiosirophycidae</taxon>
        <taxon>Thalassiosirales</taxon>
        <taxon>Thalassiosiraceae</taxon>
        <taxon>Thalassiosira</taxon>
    </lineage>
</organism>
<dbReference type="KEGG" id="tps:THAPSDRAFT_9207"/>
<dbReference type="HOGENOM" id="CLU_1800359_0_0_1"/>
<dbReference type="SUPFAM" id="SSF51045">
    <property type="entry name" value="WW domain"/>
    <property type="match status" value="1"/>
</dbReference>
<sequence>MHPSPQKDNLSTASKTTAAVASLSKSTPTDREKHAQQPLHYHHPNQSVQSSNLHDEGLSCLLSQLGRTNDEIRRNDLLKKRFAEVEKEYKRELTASLAKSLFSTDSKSEETYQWVKQWDQEVGAEYFYNTETGEASWVDPRVDN</sequence>